<dbReference type="RefSeq" id="WP_166401000.1">
    <property type="nucleotide sequence ID" value="NZ_JAANAS010000105.1"/>
</dbReference>
<evidence type="ECO:0000313" key="2">
    <source>
        <dbReference type="EMBL" id="NGZ90767.1"/>
    </source>
</evidence>
<evidence type="ECO:0000313" key="3">
    <source>
        <dbReference type="Proteomes" id="UP000643701"/>
    </source>
</evidence>
<evidence type="ECO:0000259" key="1">
    <source>
        <dbReference type="Pfam" id="PF13338"/>
    </source>
</evidence>
<dbReference type="Proteomes" id="UP000643701">
    <property type="component" value="Unassembled WGS sequence"/>
</dbReference>
<accession>A0A967AEE6</accession>
<comment type="caution">
    <text evidence="2">The sequence shown here is derived from an EMBL/GenBank/DDBJ whole genome shotgun (WGS) entry which is preliminary data.</text>
</comment>
<dbReference type="Pfam" id="PF13338">
    <property type="entry name" value="AbiEi_4"/>
    <property type="match status" value="1"/>
</dbReference>
<name>A0A967AEE6_9FLAO</name>
<feature type="domain" description="AbiEi antitoxin N-terminal" evidence="1">
    <location>
        <begin position="19"/>
        <end position="69"/>
    </location>
</feature>
<gene>
    <name evidence="2" type="ORF">G7034_10960</name>
</gene>
<sequence>MARSTYISENITSSQKDLMLLLDENEIDIFSLEDIKELLGRSSEDVNELIENLVHKNIFLRIERGKYCRANFRDEKVIGCFLVPDGVIAYWSALNLHGLTEQFSNNLYIQTTRSKKSKTVFGVNYQFVKIKETKRVGVSVEGFGNHKYSITDKEKTLIDCFDLPHYSGGYSELIRAFGQSELNQDKMIEYCTAIDNISVVKRLAFLVELLQKPRMKRFLNYAKKQVNPRYVLIDPFGAETGTFNSQWKLRLNISAEEIADICNKQY</sequence>
<reference evidence="2" key="1">
    <citation type="submission" date="2020-03" db="EMBL/GenBank/DDBJ databases">
        <title>Psychroflexus Maritimus sp. nov., isolate from marine sediment.</title>
        <authorList>
            <person name="Zhong Y.-L."/>
        </authorList>
    </citation>
    <scope>NUCLEOTIDE SEQUENCE</scope>
    <source>
        <strain evidence="2">C1</strain>
    </source>
</reference>
<dbReference type="InterPro" id="IPR025159">
    <property type="entry name" value="AbiEi_N"/>
</dbReference>
<keyword evidence="3" id="KW-1185">Reference proteome</keyword>
<organism evidence="2 3">
    <name type="scientific">Psychroflexus maritimus</name>
    <dbReference type="NCBI Taxonomy" id="2714865"/>
    <lineage>
        <taxon>Bacteria</taxon>
        <taxon>Pseudomonadati</taxon>
        <taxon>Bacteroidota</taxon>
        <taxon>Flavobacteriia</taxon>
        <taxon>Flavobacteriales</taxon>
        <taxon>Flavobacteriaceae</taxon>
        <taxon>Psychroflexus</taxon>
    </lineage>
</organism>
<dbReference type="EMBL" id="JAANAS010000105">
    <property type="protein sequence ID" value="NGZ90767.1"/>
    <property type="molecule type" value="Genomic_DNA"/>
</dbReference>
<protein>
    <recommendedName>
        <fullName evidence="1">AbiEi antitoxin N-terminal domain-containing protein</fullName>
    </recommendedName>
</protein>
<dbReference type="AlphaFoldDB" id="A0A967AEE6"/>
<proteinExistence type="predicted"/>